<dbReference type="OrthoDB" id="51532at2157"/>
<evidence type="ECO:0000313" key="2">
    <source>
        <dbReference type="Proteomes" id="UP000000391"/>
    </source>
</evidence>
<dbReference type="KEGG" id="mev:Metev_0495"/>
<proteinExistence type="predicted"/>
<sequence>MQILSIDVGTGTQDILLYDTEKGMENSPVMIMPSPTVMVADKIRKATSQGIDIVLTGYIMGGGPSTKAVKDHLKKGLNVYATENAALTIHDNPDKIRSMGVKIIDEHELKSLPENLQRINLQDLTLDAIKNAYYQFGITAPSNFAVAVQDHGYSPESSNRVYRFKHFENAIREGGGIEQFSYKNKDIPPYLTRLVDTSRIIGGTQSVFMDTGPAAIFGSLKDSSSYQPSVVVNIGNGHTLGALVIDNKVVALFEHHTSQLTSYRLQDYIIRLSEGDLAFEEIFNDKGHGCYINRKIGFDNIKSVMVTGPRREMIQNLDEYDKHPKLWDKLHFAAPFGNMMLTGCFGLISAYCYHYG</sequence>
<dbReference type="STRING" id="644295.Metev_0495"/>
<dbReference type="HOGENOM" id="CLU_803466_0_0_2"/>
<name>D7E866_METEZ</name>
<dbReference type="AlphaFoldDB" id="D7E866"/>
<dbReference type="GeneID" id="9346114"/>
<reference evidence="1 2" key="1">
    <citation type="submission" date="2010-06" db="EMBL/GenBank/DDBJ databases">
        <title>Complete sequence chromosome of Methanohalobium evestigatum Z-7303.</title>
        <authorList>
            <consortium name="US DOE Joint Genome Institute"/>
            <person name="Lucas S."/>
            <person name="Copeland A."/>
            <person name="Lapidus A."/>
            <person name="Cheng J.-F."/>
            <person name="Bruce D."/>
            <person name="Goodwin L."/>
            <person name="Pitluck S."/>
            <person name="Saunders E."/>
            <person name="Detter J.C."/>
            <person name="Han C."/>
            <person name="Tapia R."/>
            <person name="Land M."/>
            <person name="Hauser L."/>
            <person name="Kyrpides N."/>
            <person name="Mikhailova N."/>
            <person name="Sieprawska-Lupa M."/>
            <person name="Whitman W.B."/>
            <person name="Anderson I."/>
            <person name="Woyke T."/>
        </authorList>
    </citation>
    <scope>NUCLEOTIDE SEQUENCE [LARGE SCALE GENOMIC DNA]</scope>
    <source>
        <strain evidence="2">ATCC BAA-1072 / DSM 3721 / NBRC 107634 / OCM 161 / Z-7303</strain>
    </source>
</reference>
<evidence type="ECO:0008006" key="3">
    <source>
        <dbReference type="Google" id="ProtNLM"/>
    </source>
</evidence>
<dbReference type="RefSeq" id="WP_013193976.1">
    <property type="nucleotide sequence ID" value="NC_014253.1"/>
</dbReference>
<dbReference type="InterPro" id="IPR014846">
    <property type="entry name" value="DUF1786_pyruvate_format-lyase"/>
</dbReference>
<dbReference type="Pfam" id="PF08735">
    <property type="entry name" value="DUF1786"/>
    <property type="match status" value="1"/>
</dbReference>
<evidence type="ECO:0000313" key="1">
    <source>
        <dbReference type="EMBL" id="ADI73408.1"/>
    </source>
</evidence>
<accession>D7E866</accession>
<dbReference type="PIRSF" id="PIRSF029129">
    <property type="entry name" value="DUF1786_pyruvate_format-lyase"/>
    <property type="match status" value="1"/>
</dbReference>
<gene>
    <name evidence="1" type="ordered locus">Metev_0495</name>
</gene>
<organism evidence="1 2">
    <name type="scientific">Methanohalobium evestigatum (strain ATCC BAA-1072 / DSM 3721 / NBRC 107634 / OCM 161 / Z-7303)</name>
    <dbReference type="NCBI Taxonomy" id="644295"/>
    <lineage>
        <taxon>Archaea</taxon>
        <taxon>Methanobacteriati</taxon>
        <taxon>Methanobacteriota</taxon>
        <taxon>Stenosarchaea group</taxon>
        <taxon>Methanomicrobia</taxon>
        <taxon>Methanosarcinales</taxon>
        <taxon>Methanosarcinaceae</taxon>
        <taxon>Methanohalobium</taxon>
    </lineage>
</organism>
<keyword evidence="2" id="KW-1185">Reference proteome</keyword>
<dbReference type="Proteomes" id="UP000000391">
    <property type="component" value="Chromosome"/>
</dbReference>
<protein>
    <recommendedName>
        <fullName evidence="3">Pyruvate formate-lyase activating enzyme</fullName>
    </recommendedName>
</protein>
<dbReference type="EMBL" id="CP002069">
    <property type="protein sequence ID" value="ADI73408.1"/>
    <property type="molecule type" value="Genomic_DNA"/>
</dbReference>